<evidence type="ECO:0000313" key="2">
    <source>
        <dbReference type="EMBL" id="KAF7806104.1"/>
    </source>
</evidence>
<comment type="caution">
    <text evidence="2">The sequence shown here is derived from an EMBL/GenBank/DDBJ whole genome shotgun (WGS) entry which is preliminary data.</text>
</comment>
<gene>
    <name evidence="2" type="ORF">G2W53_038265</name>
</gene>
<feature type="compositionally biased region" description="Basic and acidic residues" evidence="1">
    <location>
        <begin position="323"/>
        <end position="333"/>
    </location>
</feature>
<dbReference type="AlphaFoldDB" id="A0A834W6M3"/>
<organism evidence="2 3">
    <name type="scientific">Senna tora</name>
    <dbReference type="NCBI Taxonomy" id="362788"/>
    <lineage>
        <taxon>Eukaryota</taxon>
        <taxon>Viridiplantae</taxon>
        <taxon>Streptophyta</taxon>
        <taxon>Embryophyta</taxon>
        <taxon>Tracheophyta</taxon>
        <taxon>Spermatophyta</taxon>
        <taxon>Magnoliopsida</taxon>
        <taxon>eudicotyledons</taxon>
        <taxon>Gunneridae</taxon>
        <taxon>Pentapetalae</taxon>
        <taxon>rosids</taxon>
        <taxon>fabids</taxon>
        <taxon>Fabales</taxon>
        <taxon>Fabaceae</taxon>
        <taxon>Caesalpinioideae</taxon>
        <taxon>Cassia clade</taxon>
        <taxon>Senna</taxon>
    </lineage>
</organism>
<dbReference type="Proteomes" id="UP000634136">
    <property type="component" value="Unassembled WGS sequence"/>
</dbReference>
<name>A0A834W6M3_9FABA</name>
<protein>
    <submittedName>
        <fullName evidence="2">Uncharacterized protein</fullName>
    </submittedName>
</protein>
<keyword evidence="3" id="KW-1185">Reference proteome</keyword>
<accession>A0A834W6M3</accession>
<sequence length="346" mass="38185">MSSSKSKARASAIAFAPSTFSANAATTDRQSVIRSDFSENIVAAAIWRASMLIPVLRTIRMGVRPPLSIIISFPSLCFASFNRAEIAFSCVHLSFAALFLCSFVPNTSLRARNHERNCVVWADAVLPGTTVLVMSRPRWSDLARETPASAQNCWIRFLSVVFGTNSVVVYAVEFDHICATPCLRFRWVGGGVLRIQTIKADFIFQEFDLLVTIIPPLDLEIVQDSVYRIRVRLDSSLEPEQNRMDALGGAFVVGERANQDAKLSGDELGIHQHPKASIVASAIREISNFLEEEKDDGDLAYYFPGVSSLGGEGFGLETANGVSERDERSEEGGGRYAFARVHRRKR</sequence>
<evidence type="ECO:0000256" key="1">
    <source>
        <dbReference type="SAM" id="MobiDB-lite"/>
    </source>
</evidence>
<dbReference type="EMBL" id="JAAIUW010000012">
    <property type="protein sequence ID" value="KAF7806104.1"/>
    <property type="molecule type" value="Genomic_DNA"/>
</dbReference>
<evidence type="ECO:0000313" key="3">
    <source>
        <dbReference type="Proteomes" id="UP000634136"/>
    </source>
</evidence>
<proteinExistence type="predicted"/>
<feature type="region of interest" description="Disordered" evidence="1">
    <location>
        <begin position="311"/>
        <end position="346"/>
    </location>
</feature>
<reference evidence="2" key="1">
    <citation type="submission" date="2020-09" db="EMBL/GenBank/DDBJ databases">
        <title>Genome-Enabled Discovery of Anthraquinone Biosynthesis in Senna tora.</title>
        <authorList>
            <person name="Kang S.-H."/>
            <person name="Pandey R.P."/>
            <person name="Lee C.-M."/>
            <person name="Sim J.-S."/>
            <person name="Jeong J.-T."/>
            <person name="Choi B.-S."/>
            <person name="Jung M."/>
            <person name="Ginzburg D."/>
            <person name="Zhao K."/>
            <person name="Won S.Y."/>
            <person name="Oh T.-J."/>
            <person name="Yu Y."/>
            <person name="Kim N.-H."/>
            <person name="Lee O.R."/>
            <person name="Lee T.-H."/>
            <person name="Bashyal P."/>
            <person name="Kim T.-S."/>
            <person name="Lee W.-H."/>
            <person name="Kawkins C."/>
            <person name="Kim C.-K."/>
            <person name="Kim J.S."/>
            <person name="Ahn B.O."/>
            <person name="Rhee S.Y."/>
            <person name="Sohng J.K."/>
        </authorList>
    </citation>
    <scope>NUCLEOTIDE SEQUENCE</scope>
    <source>
        <tissue evidence="2">Leaf</tissue>
    </source>
</reference>